<proteinExistence type="predicted"/>
<comment type="caution">
    <text evidence="1">The sequence shown here is derived from an EMBL/GenBank/DDBJ whole genome shotgun (WGS) entry which is preliminary data.</text>
</comment>
<protein>
    <submittedName>
        <fullName evidence="1">Uncharacterized protein</fullName>
    </submittedName>
</protein>
<keyword evidence="2" id="KW-1185">Reference proteome</keyword>
<dbReference type="EMBL" id="JACVVK020000018">
    <property type="protein sequence ID" value="KAK7503840.1"/>
    <property type="molecule type" value="Genomic_DNA"/>
</dbReference>
<dbReference type="AlphaFoldDB" id="A0ABD0LW31"/>
<evidence type="ECO:0000313" key="2">
    <source>
        <dbReference type="Proteomes" id="UP001519460"/>
    </source>
</evidence>
<gene>
    <name evidence="1" type="ORF">BaRGS_00004963</name>
</gene>
<evidence type="ECO:0000313" key="1">
    <source>
        <dbReference type="EMBL" id="KAK7503840.1"/>
    </source>
</evidence>
<name>A0ABD0LW31_9CAEN</name>
<dbReference type="Proteomes" id="UP001519460">
    <property type="component" value="Unassembled WGS sequence"/>
</dbReference>
<accession>A0ABD0LW31</accession>
<reference evidence="1 2" key="1">
    <citation type="journal article" date="2023" name="Sci. Data">
        <title>Genome assembly of the Korean intertidal mud-creeper Batillaria attramentaria.</title>
        <authorList>
            <person name="Patra A.K."/>
            <person name="Ho P.T."/>
            <person name="Jun S."/>
            <person name="Lee S.J."/>
            <person name="Kim Y."/>
            <person name="Won Y.J."/>
        </authorList>
    </citation>
    <scope>NUCLEOTIDE SEQUENCE [LARGE SCALE GENOMIC DNA]</scope>
    <source>
        <strain evidence="1">Wonlab-2016</strain>
    </source>
</reference>
<sequence>MWAALLACTGLLVGRFTDLNTGKTDQKHAGWSLKMGRELKQSASDHCLSVLKLKQTQETESAITSFTKHHSIPSSSFLKNTAYISGNSFNQFSQFCQ</sequence>
<organism evidence="1 2">
    <name type="scientific">Batillaria attramentaria</name>
    <dbReference type="NCBI Taxonomy" id="370345"/>
    <lineage>
        <taxon>Eukaryota</taxon>
        <taxon>Metazoa</taxon>
        <taxon>Spiralia</taxon>
        <taxon>Lophotrochozoa</taxon>
        <taxon>Mollusca</taxon>
        <taxon>Gastropoda</taxon>
        <taxon>Caenogastropoda</taxon>
        <taxon>Sorbeoconcha</taxon>
        <taxon>Cerithioidea</taxon>
        <taxon>Batillariidae</taxon>
        <taxon>Batillaria</taxon>
    </lineage>
</organism>